<dbReference type="InterPro" id="IPR000914">
    <property type="entry name" value="SBP_5_dom"/>
</dbReference>
<reference evidence="4 5" key="1">
    <citation type="submission" date="2019-07" db="EMBL/GenBank/DDBJ databases">
        <title>Analysis of the biochemical properties, biological activity and biotechnological potential of siderophores and biosurfactants produced by Antarctic psychrotolerant bacteria.</title>
        <authorList>
            <person name="Styczynski M."/>
            <person name="Krucon T."/>
            <person name="Decewicz P."/>
            <person name="Dziewit L."/>
        </authorList>
    </citation>
    <scope>NUCLEOTIDE SEQUENCE [LARGE SCALE GENOMIC DNA]</scope>
    <source>
        <strain evidence="4 5">ANT_H27</strain>
    </source>
</reference>
<dbReference type="GO" id="GO:0015833">
    <property type="term" value="P:peptide transport"/>
    <property type="evidence" value="ECO:0007669"/>
    <property type="project" value="TreeGrafter"/>
</dbReference>
<dbReference type="AlphaFoldDB" id="A0A5B0E835"/>
<accession>A0A5B0E835</accession>
<dbReference type="EMBL" id="VOBL01000017">
    <property type="protein sequence ID" value="KAA0974816.1"/>
    <property type="molecule type" value="Genomic_DNA"/>
</dbReference>
<dbReference type="Pfam" id="PF00496">
    <property type="entry name" value="SBP_bac_5"/>
    <property type="match status" value="1"/>
</dbReference>
<feature type="signal peptide" evidence="2">
    <location>
        <begin position="1"/>
        <end position="28"/>
    </location>
</feature>
<dbReference type="InterPro" id="IPR039424">
    <property type="entry name" value="SBP_5"/>
</dbReference>
<sequence length="506" mass="54472">MSRSKKTSLSLAALLAATLALTSCSAGSGESSGGTESDKTSVTLALTGPPVNLDFTTTAGAAIPQALMANVYQGLVQINQEGALEPLLAESWTVSDDLKTYDFKLHPDVKFSNGADFTAEDVKFSIDRVKSDAWTSSVKNKMNVVDSVKVLSDTEVQIVLKQPSNAWLYDMATRIGAMFDESGVDDLAKTAIGTGPYTVESWKPNESMAMAAREDYWGAAPQIKTATLRYFADVTATTNALQSGDVDIVYNMQAPDLLTTFEGNPEYQILDGTSTGEIILSMNNRVAPFDDVKVRQAVMYAIDRQAVMDAAWNGKGTLVGGPVPPTDPYYEDLNGEYPFDPAKAKSLLKEAGAENTNITFTVPTRPYATAISEIVVAQLKDVGINATIESSEFPAVWLDKVFTKHDFQMSIILAVEPRDVLTIFNDPDYYIGYDNSKIKAEAAAADQADEAGYIEGMKKVVRTIVDDAASDTLFIFPNTVLAKADVTGIPANAVSEGLDLSVIGWK</sequence>
<feature type="chain" id="PRO_5039261773" evidence="2">
    <location>
        <begin position="29"/>
        <end position="506"/>
    </location>
</feature>
<dbReference type="GO" id="GO:0043190">
    <property type="term" value="C:ATP-binding cassette (ABC) transporter complex"/>
    <property type="evidence" value="ECO:0007669"/>
    <property type="project" value="InterPro"/>
</dbReference>
<dbReference type="PIRSF" id="PIRSF002741">
    <property type="entry name" value="MppA"/>
    <property type="match status" value="1"/>
</dbReference>
<keyword evidence="1 2" id="KW-0732">Signal</keyword>
<dbReference type="GO" id="GO:1904680">
    <property type="term" value="F:peptide transmembrane transporter activity"/>
    <property type="evidence" value="ECO:0007669"/>
    <property type="project" value="TreeGrafter"/>
</dbReference>
<dbReference type="Proteomes" id="UP000323856">
    <property type="component" value="Unassembled WGS sequence"/>
</dbReference>
<evidence type="ECO:0000313" key="5">
    <source>
        <dbReference type="Proteomes" id="UP000323856"/>
    </source>
</evidence>
<dbReference type="PANTHER" id="PTHR30290">
    <property type="entry name" value="PERIPLASMIC BINDING COMPONENT OF ABC TRANSPORTER"/>
    <property type="match status" value="1"/>
</dbReference>
<gene>
    <name evidence="4" type="ORF">FQ154_15000</name>
</gene>
<evidence type="ECO:0000259" key="3">
    <source>
        <dbReference type="Pfam" id="PF00496"/>
    </source>
</evidence>
<proteinExistence type="predicted"/>
<dbReference type="PANTHER" id="PTHR30290:SF38">
    <property type="entry name" value="D,D-DIPEPTIDE-BINDING PERIPLASMIC PROTEIN DDPA-RELATED"/>
    <property type="match status" value="1"/>
</dbReference>
<dbReference type="Gene3D" id="3.40.190.10">
    <property type="entry name" value="Periplasmic binding protein-like II"/>
    <property type="match status" value="1"/>
</dbReference>
<organism evidence="4 5">
    <name type="scientific">Paeniglutamicibacter gangotriensis</name>
    <dbReference type="NCBI Taxonomy" id="254787"/>
    <lineage>
        <taxon>Bacteria</taxon>
        <taxon>Bacillati</taxon>
        <taxon>Actinomycetota</taxon>
        <taxon>Actinomycetes</taxon>
        <taxon>Micrococcales</taxon>
        <taxon>Micrococcaceae</taxon>
        <taxon>Paeniglutamicibacter</taxon>
    </lineage>
</organism>
<comment type="caution">
    <text evidence="4">The sequence shown here is derived from an EMBL/GenBank/DDBJ whole genome shotgun (WGS) entry which is preliminary data.</text>
</comment>
<dbReference type="PROSITE" id="PS51257">
    <property type="entry name" value="PROKAR_LIPOPROTEIN"/>
    <property type="match status" value="1"/>
</dbReference>
<evidence type="ECO:0000256" key="2">
    <source>
        <dbReference type="SAM" id="SignalP"/>
    </source>
</evidence>
<dbReference type="Gene3D" id="3.10.105.10">
    <property type="entry name" value="Dipeptide-binding Protein, Domain 3"/>
    <property type="match status" value="1"/>
</dbReference>
<evidence type="ECO:0000313" key="4">
    <source>
        <dbReference type="EMBL" id="KAA0974816.1"/>
    </source>
</evidence>
<dbReference type="InterPro" id="IPR030678">
    <property type="entry name" value="Peptide/Ni-bd"/>
</dbReference>
<dbReference type="SUPFAM" id="SSF53850">
    <property type="entry name" value="Periplasmic binding protein-like II"/>
    <property type="match status" value="1"/>
</dbReference>
<evidence type="ECO:0000256" key="1">
    <source>
        <dbReference type="ARBA" id="ARBA00022729"/>
    </source>
</evidence>
<protein>
    <submittedName>
        <fullName evidence="4">ABC transporter substrate-binding protein</fullName>
    </submittedName>
</protein>
<dbReference type="OrthoDB" id="9803988at2"/>
<dbReference type="RefSeq" id="WP_149620345.1">
    <property type="nucleotide sequence ID" value="NZ_VOBL01000017.1"/>
</dbReference>
<name>A0A5B0E835_9MICC</name>
<feature type="domain" description="Solute-binding protein family 5" evidence="3">
    <location>
        <begin position="84"/>
        <end position="412"/>
    </location>
</feature>
<dbReference type="CDD" id="cd08494">
    <property type="entry name" value="PBP2_NikA_DppA_OppA_like_6"/>
    <property type="match status" value="1"/>
</dbReference>
<dbReference type="GO" id="GO:0042597">
    <property type="term" value="C:periplasmic space"/>
    <property type="evidence" value="ECO:0007669"/>
    <property type="project" value="UniProtKB-ARBA"/>
</dbReference>